<proteinExistence type="predicted"/>
<organism evidence="2 3">
    <name type="scientific">Orbilia blumenaviensis</name>
    <dbReference type="NCBI Taxonomy" id="1796055"/>
    <lineage>
        <taxon>Eukaryota</taxon>
        <taxon>Fungi</taxon>
        <taxon>Dikarya</taxon>
        <taxon>Ascomycota</taxon>
        <taxon>Pezizomycotina</taxon>
        <taxon>Orbiliomycetes</taxon>
        <taxon>Orbiliales</taxon>
        <taxon>Orbiliaceae</taxon>
        <taxon>Orbilia</taxon>
    </lineage>
</organism>
<sequence length="461" mass="51638">MEDKAPSSSDDVRHVFFQVTLYQQLPFETSKNLIDPLSCPEAQPKPTIISEAPSRLKRAAPCSGFSSQSKSKAKSLPSLRQPTLLSPSGRPSQLLPIQASQASEPDITMGEKNQDKRRRSSRRQSILSMASTYFGPMALGSDISLDRQISPALQTSHVFFGEDAFGNSPSRSPFSLSQPRLPDDASPTSSPVLAPTLFNGPDVLKPASPIRPPVPAPSIAASPQLTPASGSPTIGGTTPATETTTAGVRLPTASRQNSKLSSISSFLPSFPEGRRASIKSFFKNARDLPSRIFRRPSKSPSPSPPPLRSTCWITEKDTMPLKNRPLNKVEKKQIKRQKAADKYVKKKNKKRLRRYRREMKRRMSKTEEAKEACKRMGKTEKLLKVMDDAKEKFWEWLDKREEKKRRERVRAYSAMREERRKSVVLVPVERTYEVVSRRASQYIESPSERLEKPTRAASVTF</sequence>
<accession>A0AAV9UUE8</accession>
<reference evidence="2 3" key="1">
    <citation type="submission" date="2019-10" db="EMBL/GenBank/DDBJ databases">
        <authorList>
            <person name="Palmer J.M."/>
        </authorList>
    </citation>
    <scope>NUCLEOTIDE SEQUENCE [LARGE SCALE GENOMIC DNA]</scope>
    <source>
        <strain evidence="2 3">TWF730</strain>
    </source>
</reference>
<keyword evidence="3" id="KW-1185">Reference proteome</keyword>
<dbReference type="EMBL" id="JAVHNS010000007">
    <property type="protein sequence ID" value="KAK6349343.1"/>
    <property type="molecule type" value="Genomic_DNA"/>
</dbReference>
<feature type="compositionally biased region" description="Basic and acidic residues" evidence="1">
    <location>
        <begin position="333"/>
        <end position="343"/>
    </location>
</feature>
<evidence type="ECO:0000313" key="2">
    <source>
        <dbReference type="EMBL" id="KAK6349343.1"/>
    </source>
</evidence>
<feature type="compositionally biased region" description="Low complexity" evidence="1">
    <location>
        <begin position="258"/>
        <end position="267"/>
    </location>
</feature>
<feature type="region of interest" description="Disordered" evidence="1">
    <location>
        <begin position="333"/>
        <end position="352"/>
    </location>
</feature>
<feature type="region of interest" description="Disordered" evidence="1">
    <location>
        <begin position="168"/>
        <end position="267"/>
    </location>
</feature>
<dbReference type="Proteomes" id="UP001373714">
    <property type="component" value="Unassembled WGS sequence"/>
</dbReference>
<name>A0AAV9UUE8_9PEZI</name>
<feature type="region of interest" description="Disordered" evidence="1">
    <location>
        <begin position="34"/>
        <end position="123"/>
    </location>
</feature>
<feature type="compositionally biased region" description="Low complexity" evidence="1">
    <location>
        <begin position="232"/>
        <end position="247"/>
    </location>
</feature>
<protein>
    <submittedName>
        <fullName evidence="2">Uncharacterized protein</fullName>
    </submittedName>
</protein>
<feature type="compositionally biased region" description="Polar residues" evidence="1">
    <location>
        <begin position="78"/>
        <end position="91"/>
    </location>
</feature>
<evidence type="ECO:0000256" key="1">
    <source>
        <dbReference type="SAM" id="MobiDB-lite"/>
    </source>
</evidence>
<feature type="compositionally biased region" description="Polar residues" evidence="1">
    <location>
        <begin position="168"/>
        <end position="178"/>
    </location>
</feature>
<comment type="caution">
    <text evidence="2">The sequence shown here is derived from an EMBL/GenBank/DDBJ whole genome shotgun (WGS) entry which is preliminary data.</text>
</comment>
<gene>
    <name evidence="2" type="ORF">TWF730_010091</name>
</gene>
<dbReference type="AlphaFoldDB" id="A0AAV9UUE8"/>
<evidence type="ECO:0000313" key="3">
    <source>
        <dbReference type="Proteomes" id="UP001373714"/>
    </source>
</evidence>